<feature type="transmembrane region" description="Helical" evidence="1">
    <location>
        <begin position="26"/>
        <end position="44"/>
    </location>
</feature>
<keyword evidence="1" id="KW-1133">Transmembrane helix</keyword>
<keyword evidence="3" id="KW-1185">Reference proteome</keyword>
<dbReference type="STRING" id="299262.BWR18_07420"/>
<name>A0A1P8MUB5_9RHOB</name>
<dbReference type="EMBL" id="CP019312">
    <property type="protein sequence ID" value="APX11529.1"/>
    <property type="molecule type" value="Genomic_DNA"/>
</dbReference>
<organism evidence="2 3">
    <name type="scientific">Tateyamaria omphalii</name>
    <dbReference type="NCBI Taxonomy" id="299262"/>
    <lineage>
        <taxon>Bacteria</taxon>
        <taxon>Pseudomonadati</taxon>
        <taxon>Pseudomonadota</taxon>
        <taxon>Alphaproteobacteria</taxon>
        <taxon>Rhodobacterales</taxon>
        <taxon>Roseobacteraceae</taxon>
        <taxon>Tateyamaria</taxon>
    </lineage>
</organism>
<gene>
    <name evidence="2" type="ORF">BWR18_07420</name>
</gene>
<reference evidence="2 3" key="1">
    <citation type="submission" date="2017-01" db="EMBL/GenBank/DDBJ databases">
        <title>Complete genome of Tateyamaria omphalii DOK1-4 isolated from seawater in Dokdo.</title>
        <authorList>
            <person name="Kim J.H."/>
            <person name="Chi W.-J."/>
        </authorList>
    </citation>
    <scope>NUCLEOTIDE SEQUENCE [LARGE SCALE GENOMIC DNA]</scope>
    <source>
        <strain evidence="2 3">DOK1-4</strain>
    </source>
</reference>
<protein>
    <submittedName>
        <fullName evidence="2">Uncharacterized protein</fullName>
    </submittedName>
</protein>
<evidence type="ECO:0000256" key="1">
    <source>
        <dbReference type="SAM" id="Phobius"/>
    </source>
</evidence>
<dbReference type="KEGG" id="tom:BWR18_07420"/>
<keyword evidence="1" id="KW-0812">Transmembrane</keyword>
<accession>A0A1P8MUB5</accession>
<proteinExistence type="predicted"/>
<evidence type="ECO:0000313" key="3">
    <source>
        <dbReference type="Proteomes" id="UP000186336"/>
    </source>
</evidence>
<sequence>MAPDTPRKPGIVRFGHHWRLAQETRTLTMLILGHVIVFLLSIGHDEIVAEMVADGWIFARFAEQFELLFGLVLFVCWGALTVRLMTILQRARAGDCICPRCNQQCGDAE</sequence>
<keyword evidence="1" id="KW-0472">Membrane</keyword>
<dbReference type="Proteomes" id="UP000186336">
    <property type="component" value="Chromosome"/>
</dbReference>
<feature type="transmembrane region" description="Helical" evidence="1">
    <location>
        <begin position="64"/>
        <end position="82"/>
    </location>
</feature>
<dbReference type="OrthoDB" id="7745560at2"/>
<dbReference type="RefSeq" id="WP_076627391.1">
    <property type="nucleotide sequence ID" value="NZ_CP019312.1"/>
</dbReference>
<dbReference type="AlphaFoldDB" id="A0A1P8MUB5"/>
<evidence type="ECO:0000313" key="2">
    <source>
        <dbReference type="EMBL" id="APX11529.1"/>
    </source>
</evidence>